<proteinExistence type="predicted"/>
<sequence length="478" mass="50322">MRSLSRVTTAGVLGAAALALLTGCLGSSGSGSGDSGGQDANRNAEAKKVELTFGSNSVMGGKSSAGATFISDVLIPKFVADQKGKGVDVTVKFQGDGSDDEVYKQKLSLDLSNKSGPDLFQIDGIWVGEFAQANYIKPLTDTVGAAGKVDEWDGWKQIPESVQALGSYNGQRYGVPGGTDGRVLYFNKKLFQQAGLPADWQPKSWDDIISAGQALKKLSGVTPIQINAGTAMGEATTMQGVLPLLVGTGTTVNADGKWLGNTSQLRQVLDFYHQVYSTGLGDPVLQREAKGRDKSFAEFAANKISILLESDYFWRSVVEPKEGVAKMADRDSAVGYALIPAAKPGGGVKGQDFVSMSGGGATVINPNTKYPQQAWEFLQFMNSATMVKESLDGAAKITQRSDVNSEVLKSDPMLSFVAEKVLPLTQYRPGLAEYPKVSAALQQATADVVGGKSTDQAAAAYQKAVETAVGGKDKVASN</sequence>
<dbReference type="SUPFAM" id="SSF53850">
    <property type="entry name" value="Periplasmic binding protein-like II"/>
    <property type="match status" value="1"/>
</dbReference>
<dbReference type="Gene3D" id="3.40.190.10">
    <property type="entry name" value="Periplasmic binding protein-like II"/>
    <property type="match status" value="2"/>
</dbReference>
<dbReference type="RefSeq" id="WP_344237240.1">
    <property type="nucleotide sequence ID" value="NZ_BAAAPH010000018.1"/>
</dbReference>
<dbReference type="EMBL" id="BAAAPH010000018">
    <property type="protein sequence ID" value="GAA1589379.1"/>
    <property type="molecule type" value="Genomic_DNA"/>
</dbReference>
<protein>
    <submittedName>
        <fullName evidence="1">Extracellular solute-binding protein</fullName>
    </submittedName>
</protein>
<dbReference type="Pfam" id="PF01547">
    <property type="entry name" value="SBP_bac_1"/>
    <property type="match status" value="1"/>
</dbReference>
<dbReference type="InterPro" id="IPR050490">
    <property type="entry name" value="Bact_solute-bd_prot1"/>
</dbReference>
<keyword evidence="2" id="KW-1185">Reference proteome</keyword>
<evidence type="ECO:0000313" key="1">
    <source>
        <dbReference type="EMBL" id="GAA1589379.1"/>
    </source>
</evidence>
<name>A0ABN2DX66_9ACTN</name>
<dbReference type="PANTHER" id="PTHR43649:SF14">
    <property type="entry name" value="BLR3389 PROTEIN"/>
    <property type="match status" value="1"/>
</dbReference>
<dbReference type="Proteomes" id="UP001501705">
    <property type="component" value="Unassembled WGS sequence"/>
</dbReference>
<organism evidence="1 2">
    <name type="scientific">Kribbella hippodromi</name>
    <dbReference type="NCBI Taxonomy" id="434347"/>
    <lineage>
        <taxon>Bacteria</taxon>
        <taxon>Bacillati</taxon>
        <taxon>Actinomycetota</taxon>
        <taxon>Actinomycetes</taxon>
        <taxon>Propionibacteriales</taxon>
        <taxon>Kribbellaceae</taxon>
        <taxon>Kribbella</taxon>
    </lineage>
</organism>
<dbReference type="InterPro" id="IPR006059">
    <property type="entry name" value="SBP"/>
</dbReference>
<gene>
    <name evidence="1" type="ORF">GCM10009804_52030</name>
</gene>
<comment type="caution">
    <text evidence="1">The sequence shown here is derived from an EMBL/GenBank/DDBJ whole genome shotgun (WGS) entry which is preliminary data.</text>
</comment>
<evidence type="ECO:0000313" key="2">
    <source>
        <dbReference type="Proteomes" id="UP001501705"/>
    </source>
</evidence>
<dbReference type="PROSITE" id="PS51257">
    <property type="entry name" value="PROKAR_LIPOPROTEIN"/>
    <property type="match status" value="1"/>
</dbReference>
<reference evidence="1 2" key="1">
    <citation type="journal article" date="2019" name="Int. J. Syst. Evol. Microbiol.">
        <title>The Global Catalogue of Microorganisms (GCM) 10K type strain sequencing project: providing services to taxonomists for standard genome sequencing and annotation.</title>
        <authorList>
            <consortium name="The Broad Institute Genomics Platform"/>
            <consortium name="The Broad Institute Genome Sequencing Center for Infectious Disease"/>
            <person name="Wu L."/>
            <person name="Ma J."/>
        </authorList>
    </citation>
    <scope>NUCLEOTIDE SEQUENCE [LARGE SCALE GENOMIC DNA]</scope>
    <source>
        <strain evidence="1 2">JCM 15572</strain>
    </source>
</reference>
<dbReference type="PANTHER" id="PTHR43649">
    <property type="entry name" value="ARABINOSE-BINDING PROTEIN-RELATED"/>
    <property type="match status" value="1"/>
</dbReference>
<accession>A0ABN2DX66</accession>